<comment type="caution">
    <text evidence="1">The sequence shown here is derived from an EMBL/GenBank/DDBJ whole genome shotgun (WGS) entry which is preliminary data.</text>
</comment>
<protein>
    <submittedName>
        <fullName evidence="1">Uncharacterized protein</fullName>
    </submittedName>
</protein>
<dbReference type="PATRIC" id="fig|455.5.peg.1367"/>
<reference evidence="1 2" key="1">
    <citation type="submission" date="2015-11" db="EMBL/GenBank/DDBJ databases">
        <title>Genomic analysis of 38 Legionella species identifies large and diverse effector repertoires.</title>
        <authorList>
            <person name="Burstein D."/>
            <person name="Amaro F."/>
            <person name="Zusman T."/>
            <person name="Lifshitz Z."/>
            <person name="Cohen O."/>
            <person name="Gilbert J.A."/>
            <person name="Pupko T."/>
            <person name="Shuman H.A."/>
            <person name="Segal G."/>
        </authorList>
    </citation>
    <scope>NUCLEOTIDE SEQUENCE [LARGE SCALE GENOMIC DNA]</scope>
    <source>
        <strain evidence="1 2">JA-26-G1-E2</strain>
    </source>
</reference>
<organism evidence="1 2">
    <name type="scientific">Legionella jamestowniensis</name>
    <dbReference type="NCBI Taxonomy" id="455"/>
    <lineage>
        <taxon>Bacteria</taxon>
        <taxon>Pseudomonadati</taxon>
        <taxon>Pseudomonadota</taxon>
        <taxon>Gammaproteobacteria</taxon>
        <taxon>Legionellales</taxon>
        <taxon>Legionellaceae</taxon>
        <taxon>Legionella</taxon>
    </lineage>
</organism>
<dbReference type="STRING" id="455.Ljam_1295"/>
<proteinExistence type="predicted"/>
<accession>A0A0W0UH77</accession>
<evidence type="ECO:0000313" key="1">
    <source>
        <dbReference type="EMBL" id="KTD07100.1"/>
    </source>
</evidence>
<name>A0A0W0UH77_9GAMM</name>
<dbReference type="Proteomes" id="UP000054715">
    <property type="component" value="Unassembled WGS sequence"/>
</dbReference>
<gene>
    <name evidence="1" type="ORF">Ljam_1295</name>
</gene>
<dbReference type="EMBL" id="LNYG01000013">
    <property type="protein sequence ID" value="KTD07100.1"/>
    <property type="molecule type" value="Genomic_DNA"/>
</dbReference>
<sequence>MKIKIEFNNITLPPFSTSGDLFLSRIHISENPVQLYFPTSRGLTAGSSVLAQNPWTPRSSRGASAEMCIRLSDLAAGSRNLAISLDSADKPRNVGVKIFFILSHTPSRDLFLTLLHISENLVQLCFPTPRGFVRGIQKHCAKSLDLRRQSRGASAERGDQRDSDLFAGSCLFYKLIYPDNHAPHYR</sequence>
<dbReference type="AlphaFoldDB" id="A0A0W0UH77"/>
<evidence type="ECO:0000313" key="2">
    <source>
        <dbReference type="Proteomes" id="UP000054715"/>
    </source>
</evidence>